<evidence type="ECO:0000259" key="4">
    <source>
        <dbReference type="Pfam" id="PF02449"/>
    </source>
</evidence>
<dbReference type="EMBL" id="BSOT01000006">
    <property type="protein sequence ID" value="GLR71798.1"/>
    <property type="molecule type" value="Genomic_DNA"/>
</dbReference>
<keyword evidence="6" id="KW-1185">Reference proteome</keyword>
<evidence type="ECO:0000256" key="1">
    <source>
        <dbReference type="ARBA" id="ARBA00022801"/>
    </source>
</evidence>
<reference evidence="5" key="2">
    <citation type="submission" date="2023-01" db="EMBL/GenBank/DDBJ databases">
        <title>Draft genome sequence of Agaribacter marinus strain NBRC 110023.</title>
        <authorList>
            <person name="Sun Q."/>
            <person name="Mori K."/>
        </authorList>
    </citation>
    <scope>NUCLEOTIDE SEQUENCE</scope>
    <source>
        <strain evidence="5">NBRC 110023</strain>
    </source>
</reference>
<dbReference type="GO" id="GO:0009341">
    <property type="term" value="C:beta-galactosidase complex"/>
    <property type="evidence" value="ECO:0007669"/>
    <property type="project" value="InterPro"/>
</dbReference>
<dbReference type="Pfam" id="PF02449">
    <property type="entry name" value="Glyco_hydro_42"/>
    <property type="match status" value="1"/>
</dbReference>
<dbReference type="InterPro" id="IPR013529">
    <property type="entry name" value="Glyco_hydro_42_N"/>
</dbReference>
<protein>
    <recommendedName>
        <fullName evidence="4">Glycoside hydrolase family 42 N-terminal domain-containing protein</fullName>
    </recommendedName>
</protein>
<keyword evidence="2" id="KW-0326">Glycosidase</keyword>
<evidence type="ECO:0000313" key="6">
    <source>
        <dbReference type="Proteomes" id="UP001156601"/>
    </source>
</evidence>
<evidence type="ECO:0000256" key="2">
    <source>
        <dbReference type="ARBA" id="ARBA00023295"/>
    </source>
</evidence>
<keyword evidence="1" id="KW-0378">Hydrolase</keyword>
<dbReference type="AlphaFoldDB" id="A0AA37T4C7"/>
<dbReference type="Gene3D" id="2.60.120.430">
    <property type="entry name" value="Galactose-binding lectin"/>
    <property type="match status" value="1"/>
</dbReference>
<evidence type="ECO:0000256" key="3">
    <source>
        <dbReference type="SAM" id="SignalP"/>
    </source>
</evidence>
<name>A0AA37T4C7_9ALTE</name>
<feature type="chain" id="PRO_5041339778" description="Glycoside hydrolase family 42 N-terminal domain-containing protein" evidence="3">
    <location>
        <begin position="20"/>
        <end position="713"/>
    </location>
</feature>
<dbReference type="GO" id="GO:0005975">
    <property type="term" value="P:carbohydrate metabolic process"/>
    <property type="evidence" value="ECO:0007669"/>
    <property type="project" value="InterPro"/>
</dbReference>
<keyword evidence="3" id="KW-0732">Signal</keyword>
<dbReference type="InterPro" id="IPR017853">
    <property type="entry name" value="GH"/>
</dbReference>
<reference evidence="5" key="1">
    <citation type="journal article" date="2014" name="Int. J. Syst. Evol. Microbiol.">
        <title>Complete genome sequence of Corynebacterium casei LMG S-19264T (=DSM 44701T), isolated from a smear-ripened cheese.</title>
        <authorList>
            <consortium name="US DOE Joint Genome Institute (JGI-PGF)"/>
            <person name="Walter F."/>
            <person name="Albersmeier A."/>
            <person name="Kalinowski J."/>
            <person name="Ruckert C."/>
        </authorList>
    </citation>
    <scope>NUCLEOTIDE SEQUENCE</scope>
    <source>
        <strain evidence="5">NBRC 110023</strain>
    </source>
</reference>
<gene>
    <name evidence="5" type="ORF">GCM10007852_27060</name>
</gene>
<evidence type="ECO:0000313" key="5">
    <source>
        <dbReference type="EMBL" id="GLR71798.1"/>
    </source>
</evidence>
<proteinExistence type="predicted"/>
<feature type="domain" description="Glycoside hydrolase family 42 N-terminal" evidence="4">
    <location>
        <begin position="486"/>
        <end position="596"/>
    </location>
</feature>
<dbReference type="Gene3D" id="3.20.20.80">
    <property type="entry name" value="Glycosidases"/>
    <property type="match status" value="1"/>
</dbReference>
<dbReference type="SUPFAM" id="SSF51445">
    <property type="entry name" value="(Trans)glycosidases"/>
    <property type="match status" value="1"/>
</dbReference>
<comment type="caution">
    <text evidence="5">The sequence shown here is derived from an EMBL/GenBank/DDBJ whole genome shotgun (WGS) entry which is preliminary data.</text>
</comment>
<dbReference type="Proteomes" id="UP001156601">
    <property type="component" value="Unassembled WGS sequence"/>
</dbReference>
<feature type="signal peptide" evidence="3">
    <location>
        <begin position="1"/>
        <end position="19"/>
    </location>
</feature>
<accession>A0AA37T4C7</accession>
<sequence>MIALSFLFLVYTICNQVQAQQLLEQEAVEGETASAETLRLIASNTEALSSAARIEEVSGGQAIDSRVLRISVMPDGQDQDGIAFIAPDGGWNLTDWRSIKADITNLSEHTIHLGIRADTPGSEETNKGWAHKLYQYVQVGETKTISLNLYNTDWAIEPPMNVRGLREKPGQAIIPPNEVIKISVVSVRPNQTDTFTVSNLRGEGAMAKMSVDKFLPFIDKYGQFMHAEWDGKAKSDADLLTQLAQEKKDLAANPGPKNFNEYGGWANGPQLEATGHFRVTKRNGKWWLVDPTGKLFWSAGPDMLAADFTGHTGIDYREEYFAWVPPREGSPFSEHYFLNEGWAPHGFYRDNLPFMMFDFHDANLQRKYGKNWRDAFANMAHKRLRSWGMNTIAAWGDPAVYRQQKTAYTTHVWIHGARPIEGSSGYWGQFPDVFDPDWQETARKAIGAYKQEQSDPWNIGYFVDNEMGWGDTTSLAVATLTSPPDQAAKIAFMDDLKMNHRNIQALNASWGTNYRSWDDMLERQDADGLDVDRARPDLEAFYKRLCERYFRIIKQELKAVAPDKLYLGVRFAWRNDIAVKASARYTDVVSYNAYQGSVRDLFLPEGIDRPLMIGEFNFQATDTRGFGGQIVSARDQAHRGERYVEYIRSALENPQIVGAHWFEYTDESPAGRPDGENWNNGIVSGTDYPHYGLVDGIREIGYKMYEVRAGLAE</sequence>
<dbReference type="RefSeq" id="WP_284218133.1">
    <property type="nucleotide sequence ID" value="NZ_BSOT01000006.1"/>
</dbReference>
<organism evidence="5 6">
    <name type="scientific">Agaribacter marinus</name>
    <dbReference type="NCBI Taxonomy" id="1431249"/>
    <lineage>
        <taxon>Bacteria</taxon>
        <taxon>Pseudomonadati</taxon>
        <taxon>Pseudomonadota</taxon>
        <taxon>Gammaproteobacteria</taxon>
        <taxon>Alteromonadales</taxon>
        <taxon>Alteromonadaceae</taxon>
        <taxon>Agaribacter</taxon>
    </lineage>
</organism>
<dbReference type="GO" id="GO:0004565">
    <property type="term" value="F:beta-galactosidase activity"/>
    <property type="evidence" value="ECO:0007669"/>
    <property type="project" value="InterPro"/>
</dbReference>